<keyword evidence="2" id="KW-1185">Reference proteome</keyword>
<dbReference type="RefSeq" id="WP_191783627.1">
    <property type="nucleotide sequence ID" value="NZ_JACSQV010000009.1"/>
</dbReference>
<accession>A0ABR8QEW9</accession>
<dbReference type="Proteomes" id="UP000604241">
    <property type="component" value="Unassembled WGS sequence"/>
</dbReference>
<dbReference type="EMBL" id="JACSQV010000009">
    <property type="protein sequence ID" value="MBD7918979.1"/>
    <property type="molecule type" value="Genomic_DNA"/>
</dbReference>
<reference evidence="1 2" key="1">
    <citation type="submission" date="2020-08" db="EMBL/GenBank/DDBJ databases">
        <title>A Genomic Blueprint of the Chicken Gut Microbiome.</title>
        <authorList>
            <person name="Gilroy R."/>
            <person name="Ravi A."/>
            <person name="Getino M."/>
            <person name="Pursley I."/>
            <person name="Horton D.L."/>
            <person name="Alikhan N.-F."/>
            <person name="Baker D."/>
            <person name="Gharbi K."/>
            <person name="Hall N."/>
            <person name="Watson M."/>
            <person name="Adriaenssens E.M."/>
            <person name="Foster-Nyarko E."/>
            <person name="Jarju S."/>
            <person name="Secka A."/>
            <person name="Antonio M."/>
            <person name="Oren A."/>
            <person name="Chaudhuri R."/>
            <person name="La Ragione R.M."/>
            <person name="Hildebrand F."/>
            <person name="Pallen M.J."/>
        </authorList>
    </citation>
    <scope>NUCLEOTIDE SEQUENCE [LARGE SCALE GENOMIC DNA]</scope>
    <source>
        <strain evidence="1 2">Sa3CUA2</strain>
    </source>
</reference>
<organism evidence="1 2">
    <name type="scientific">Cellulomonas avistercoris</name>
    <dbReference type="NCBI Taxonomy" id="2762242"/>
    <lineage>
        <taxon>Bacteria</taxon>
        <taxon>Bacillati</taxon>
        <taxon>Actinomycetota</taxon>
        <taxon>Actinomycetes</taxon>
        <taxon>Micrococcales</taxon>
        <taxon>Cellulomonadaceae</taxon>
        <taxon>Cellulomonas</taxon>
    </lineage>
</organism>
<protein>
    <recommendedName>
        <fullName evidence="3">BON domain-containing protein</fullName>
    </recommendedName>
</protein>
<sequence>MADLDEARRAKDELKTALAGRPGVTAIGIAPDADGYGVLVRVQDDAVRARGADVPRTVRGVNVHVRRSGPITAQG</sequence>
<evidence type="ECO:0000313" key="2">
    <source>
        <dbReference type="Proteomes" id="UP000604241"/>
    </source>
</evidence>
<name>A0ABR8QEW9_9CELL</name>
<comment type="caution">
    <text evidence="1">The sequence shown here is derived from an EMBL/GenBank/DDBJ whole genome shotgun (WGS) entry which is preliminary data.</text>
</comment>
<evidence type="ECO:0008006" key="3">
    <source>
        <dbReference type="Google" id="ProtNLM"/>
    </source>
</evidence>
<gene>
    <name evidence="1" type="ORF">H9657_11915</name>
</gene>
<proteinExistence type="predicted"/>
<evidence type="ECO:0000313" key="1">
    <source>
        <dbReference type="EMBL" id="MBD7918979.1"/>
    </source>
</evidence>